<evidence type="ECO:0000313" key="6">
    <source>
        <dbReference type="Proteomes" id="UP000708208"/>
    </source>
</evidence>
<dbReference type="AlphaFoldDB" id="A0A8J2LG44"/>
<feature type="compositionally biased region" description="Basic and acidic residues" evidence="4">
    <location>
        <begin position="162"/>
        <end position="184"/>
    </location>
</feature>
<dbReference type="InterPro" id="IPR032017">
    <property type="entry name" value="FAM76"/>
</dbReference>
<evidence type="ECO:0000256" key="3">
    <source>
        <dbReference type="SAM" id="Coils"/>
    </source>
</evidence>
<organism evidence="5 6">
    <name type="scientific">Allacma fusca</name>
    <dbReference type="NCBI Taxonomy" id="39272"/>
    <lineage>
        <taxon>Eukaryota</taxon>
        <taxon>Metazoa</taxon>
        <taxon>Ecdysozoa</taxon>
        <taxon>Arthropoda</taxon>
        <taxon>Hexapoda</taxon>
        <taxon>Collembola</taxon>
        <taxon>Symphypleona</taxon>
        <taxon>Sminthuridae</taxon>
        <taxon>Allacma</taxon>
    </lineage>
</organism>
<dbReference type="Pfam" id="PF16046">
    <property type="entry name" value="FAM76"/>
    <property type="match status" value="1"/>
</dbReference>
<evidence type="ECO:0000256" key="4">
    <source>
        <dbReference type="SAM" id="MobiDB-lite"/>
    </source>
</evidence>
<evidence type="ECO:0008006" key="7">
    <source>
        <dbReference type="Google" id="ProtNLM"/>
    </source>
</evidence>
<sequence length="334" mass="37593">MSSSSALFACSRCYSRHPFEELSAGQQLCKDCREVYPVVKCTYCRSEFQQTSKGNTTTICKKCEYNVKLHGKPSACDYCSILAAFVGSKCQRCVNSEKKYGAPVTCEQCKQKCAFDRKDEDKKVDGKLLCWLCTLSFKRALAKTKSTDPARHSHVKLGSSNKPKEPKKPHDKRPQRVDVTKMNEEQPPPPKQPRQGARSDDIAMGSDHLVAMTQLREQIANLHRQIAQKDKDLLAKDRQITELRASNFTTENECREKLKQHQREFESKSQALQNKLKQLQKEVAVLSKAKNKSSLTIIRGGEPPAAPGSLQATINKLNRDNRERIANDSSDDSG</sequence>
<proteinExistence type="inferred from homology"/>
<evidence type="ECO:0000256" key="1">
    <source>
        <dbReference type="ARBA" id="ARBA00009097"/>
    </source>
</evidence>
<name>A0A8J2LG44_9HEXA</name>
<protein>
    <recommendedName>
        <fullName evidence="7">Protein FAM76A</fullName>
    </recommendedName>
</protein>
<comment type="similarity">
    <text evidence="1">Belongs to the FAM76 family.</text>
</comment>
<dbReference type="EMBL" id="CAJVCH010570355">
    <property type="protein sequence ID" value="CAG7834738.1"/>
    <property type="molecule type" value="Genomic_DNA"/>
</dbReference>
<feature type="compositionally biased region" description="Basic and acidic residues" evidence="4">
    <location>
        <begin position="317"/>
        <end position="326"/>
    </location>
</feature>
<dbReference type="Proteomes" id="UP000708208">
    <property type="component" value="Unassembled WGS sequence"/>
</dbReference>
<evidence type="ECO:0000256" key="2">
    <source>
        <dbReference type="ARBA" id="ARBA00023054"/>
    </source>
</evidence>
<evidence type="ECO:0000313" key="5">
    <source>
        <dbReference type="EMBL" id="CAG7834738.1"/>
    </source>
</evidence>
<keyword evidence="6" id="KW-1185">Reference proteome</keyword>
<dbReference type="PANTHER" id="PTHR46176:SF1">
    <property type="entry name" value="LD21662P"/>
    <property type="match status" value="1"/>
</dbReference>
<feature type="region of interest" description="Disordered" evidence="4">
    <location>
        <begin position="297"/>
        <end position="334"/>
    </location>
</feature>
<reference evidence="5" key="1">
    <citation type="submission" date="2021-06" db="EMBL/GenBank/DDBJ databases">
        <authorList>
            <person name="Hodson N. C."/>
            <person name="Mongue J. A."/>
            <person name="Jaron S. K."/>
        </authorList>
    </citation>
    <scope>NUCLEOTIDE SEQUENCE</scope>
</reference>
<feature type="region of interest" description="Disordered" evidence="4">
    <location>
        <begin position="144"/>
        <end position="200"/>
    </location>
</feature>
<dbReference type="GO" id="GO:0016607">
    <property type="term" value="C:nuclear speck"/>
    <property type="evidence" value="ECO:0007669"/>
    <property type="project" value="TreeGrafter"/>
</dbReference>
<accession>A0A8J2LG44</accession>
<dbReference type="PANTHER" id="PTHR46176">
    <property type="entry name" value="LD21662P"/>
    <property type="match status" value="1"/>
</dbReference>
<comment type="caution">
    <text evidence="5">The sequence shown here is derived from an EMBL/GenBank/DDBJ whole genome shotgun (WGS) entry which is preliminary data.</text>
</comment>
<gene>
    <name evidence="5" type="ORF">AFUS01_LOCUS44210</name>
</gene>
<dbReference type="OrthoDB" id="3689at2759"/>
<feature type="coiled-coil region" evidence="3">
    <location>
        <begin position="212"/>
        <end position="289"/>
    </location>
</feature>
<keyword evidence="2 3" id="KW-0175">Coiled coil</keyword>